<gene>
    <name evidence="15" type="ORF">ASPWEDRAFT_121190</name>
</gene>
<evidence type="ECO:0000256" key="4">
    <source>
        <dbReference type="ARBA" id="ARBA00008766"/>
    </source>
</evidence>
<comment type="cofactor">
    <cofactor evidence="2">
        <name>Mn(2+)</name>
        <dbReference type="ChEBI" id="CHEBI:29035"/>
    </cofactor>
</comment>
<dbReference type="EMBL" id="KV878217">
    <property type="protein sequence ID" value="OJJ30288.1"/>
    <property type="molecule type" value="Genomic_DNA"/>
</dbReference>
<keyword evidence="7" id="KW-0645">Protease</keyword>
<dbReference type="VEuPathDB" id="FungiDB:ASPWEDRAFT_121190"/>
<evidence type="ECO:0000256" key="12">
    <source>
        <dbReference type="ARBA" id="ARBA00030849"/>
    </source>
</evidence>
<dbReference type="PANTHER" id="PTHR43226">
    <property type="entry name" value="XAA-PRO AMINOPEPTIDASE 3"/>
    <property type="match status" value="1"/>
</dbReference>
<comment type="function">
    <text evidence="3">Catalyzes the removal of a penultimate prolyl residue from the N-termini of peptides.</text>
</comment>
<evidence type="ECO:0000256" key="7">
    <source>
        <dbReference type="ARBA" id="ARBA00022670"/>
    </source>
</evidence>
<evidence type="ECO:0000256" key="2">
    <source>
        <dbReference type="ARBA" id="ARBA00001936"/>
    </source>
</evidence>
<keyword evidence="9" id="KW-0378">Hydrolase</keyword>
<evidence type="ECO:0000256" key="6">
    <source>
        <dbReference type="ARBA" id="ARBA00022438"/>
    </source>
</evidence>
<dbReference type="GO" id="GO:0005739">
    <property type="term" value="C:mitochondrion"/>
    <property type="evidence" value="ECO:0007669"/>
    <property type="project" value="TreeGrafter"/>
</dbReference>
<protein>
    <recommendedName>
        <fullName evidence="5">Xaa-Pro aminopeptidase</fullName>
        <ecNumber evidence="5">3.4.11.9</ecNumber>
    </recommendedName>
    <alternativeName>
        <fullName evidence="12">Aminoacylproline aminopeptidase</fullName>
    </alternativeName>
    <alternativeName>
        <fullName evidence="13">Prolidase</fullName>
    </alternativeName>
</protein>
<proteinExistence type="inferred from homology"/>
<evidence type="ECO:0000256" key="8">
    <source>
        <dbReference type="ARBA" id="ARBA00022723"/>
    </source>
</evidence>
<dbReference type="CDD" id="cd01087">
    <property type="entry name" value="Prolidase"/>
    <property type="match status" value="1"/>
</dbReference>
<evidence type="ECO:0000313" key="15">
    <source>
        <dbReference type="EMBL" id="OJJ30288.1"/>
    </source>
</evidence>
<keyword evidence="6" id="KW-0031">Aminopeptidase</keyword>
<comment type="similarity">
    <text evidence="4">Belongs to the peptidase M24B family.</text>
</comment>
<evidence type="ECO:0000256" key="3">
    <source>
        <dbReference type="ARBA" id="ARBA00002443"/>
    </source>
</evidence>
<evidence type="ECO:0000256" key="11">
    <source>
        <dbReference type="ARBA" id="ARBA00023211"/>
    </source>
</evidence>
<keyword evidence="10" id="KW-0482">Metalloprotease</keyword>
<keyword evidence="16" id="KW-1185">Reference proteome</keyword>
<evidence type="ECO:0000256" key="1">
    <source>
        <dbReference type="ARBA" id="ARBA00001424"/>
    </source>
</evidence>
<evidence type="ECO:0000256" key="9">
    <source>
        <dbReference type="ARBA" id="ARBA00022801"/>
    </source>
</evidence>
<dbReference type="RefSeq" id="XP_040683965.1">
    <property type="nucleotide sequence ID" value="XM_040829054.1"/>
</dbReference>
<dbReference type="GeneID" id="63744902"/>
<dbReference type="InterPro" id="IPR000994">
    <property type="entry name" value="Pept_M24"/>
</dbReference>
<dbReference type="Pfam" id="PF05195">
    <property type="entry name" value="AMP_N"/>
    <property type="match status" value="1"/>
</dbReference>
<evidence type="ECO:0000259" key="14">
    <source>
        <dbReference type="SMART" id="SM01011"/>
    </source>
</evidence>
<accession>A0A1L9R5X7</accession>
<dbReference type="Pfam" id="PF00557">
    <property type="entry name" value="Peptidase_M24"/>
    <property type="match status" value="1"/>
</dbReference>
<dbReference type="Proteomes" id="UP000184383">
    <property type="component" value="Unassembled WGS sequence"/>
</dbReference>
<dbReference type="PANTHER" id="PTHR43226:SF4">
    <property type="entry name" value="XAA-PRO AMINOPEPTIDASE 3"/>
    <property type="match status" value="1"/>
</dbReference>
<dbReference type="SUPFAM" id="SSF55920">
    <property type="entry name" value="Creatinase/aminopeptidase"/>
    <property type="match status" value="1"/>
</dbReference>
<reference evidence="16" key="1">
    <citation type="journal article" date="2017" name="Genome Biol.">
        <title>Comparative genomics reveals high biological diversity and specific adaptations in the industrially and medically important fungal genus Aspergillus.</title>
        <authorList>
            <person name="de Vries R.P."/>
            <person name="Riley R."/>
            <person name="Wiebenga A."/>
            <person name="Aguilar-Osorio G."/>
            <person name="Amillis S."/>
            <person name="Uchima C.A."/>
            <person name="Anderluh G."/>
            <person name="Asadollahi M."/>
            <person name="Askin M."/>
            <person name="Barry K."/>
            <person name="Battaglia E."/>
            <person name="Bayram O."/>
            <person name="Benocci T."/>
            <person name="Braus-Stromeyer S.A."/>
            <person name="Caldana C."/>
            <person name="Canovas D."/>
            <person name="Cerqueira G.C."/>
            <person name="Chen F."/>
            <person name="Chen W."/>
            <person name="Choi C."/>
            <person name="Clum A."/>
            <person name="Dos Santos R.A."/>
            <person name="Damasio A.R."/>
            <person name="Diallinas G."/>
            <person name="Emri T."/>
            <person name="Fekete E."/>
            <person name="Flipphi M."/>
            <person name="Freyberg S."/>
            <person name="Gallo A."/>
            <person name="Gournas C."/>
            <person name="Habgood R."/>
            <person name="Hainaut M."/>
            <person name="Harispe M.L."/>
            <person name="Henrissat B."/>
            <person name="Hilden K.S."/>
            <person name="Hope R."/>
            <person name="Hossain A."/>
            <person name="Karabika E."/>
            <person name="Karaffa L."/>
            <person name="Karanyi Z."/>
            <person name="Krasevec N."/>
            <person name="Kuo A."/>
            <person name="Kusch H."/>
            <person name="LaButti K."/>
            <person name="Lagendijk E.L."/>
            <person name="Lapidus A."/>
            <person name="Levasseur A."/>
            <person name="Lindquist E."/>
            <person name="Lipzen A."/>
            <person name="Logrieco A.F."/>
            <person name="MacCabe A."/>
            <person name="Maekelae M.R."/>
            <person name="Malavazi I."/>
            <person name="Melin P."/>
            <person name="Meyer V."/>
            <person name="Mielnichuk N."/>
            <person name="Miskei M."/>
            <person name="Molnar A.P."/>
            <person name="Mule G."/>
            <person name="Ngan C.Y."/>
            <person name="Orejas M."/>
            <person name="Orosz E."/>
            <person name="Ouedraogo J.P."/>
            <person name="Overkamp K.M."/>
            <person name="Park H.-S."/>
            <person name="Perrone G."/>
            <person name="Piumi F."/>
            <person name="Punt P.J."/>
            <person name="Ram A.F."/>
            <person name="Ramon A."/>
            <person name="Rauscher S."/>
            <person name="Record E."/>
            <person name="Riano-Pachon D.M."/>
            <person name="Robert V."/>
            <person name="Roehrig J."/>
            <person name="Ruller R."/>
            <person name="Salamov A."/>
            <person name="Salih N.S."/>
            <person name="Samson R.A."/>
            <person name="Sandor E."/>
            <person name="Sanguinetti M."/>
            <person name="Schuetze T."/>
            <person name="Sepcic K."/>
            <person name="Shelest E."/>
            <person name="Sherlock G."/>
            <person name="Sophianopoulou V."/>
            <person name="Squina F.M."/>
            <person name="Sun H."/>
            <person name="Susca A."/>
            <person name="Todd R.B."/>
            <person name="Tsang A."/>
            <person name="Unkles S.E."/>
            <person name="van de Wiele N."/>
            <person name="van Rossen-Uffink D."/>
            <person name="Oliveira J.V."/>
            <person name="Vesth T.C."/>
            <person name="Visser J."/>
            <person name="Yu J.-H."/>
            <person name="Zhou M."/>
            <person name="Andersen M.R."/>
            <person name="Archer D.B."/>
            <person name="Baker S.E."/>
            <person name="Benoit I."/>
            <person name="Brakhage A.A."/>
            <person name="Braus G.H."/>
            <person name="Fischer R."/>
            <person name="Frisvad J.C."/>
            <person name="Goldman G.H."/>
            <person name="Houbraken J."/>
            <person name="Oakley B."/>
            <person name="Pocsi I."/>
            <person name="Scazzocchio C."/>
            <person name="Seiboth B."/>
            <person name="vanKuyk P.A."/>
            <person name="Wortman J."/>
            <person name="Dyer P.S."/>
            <person name="Grigoriev I.V."/>
        </authorList>
    </citation>
    <scope>NUCLEOTIDE SEQUENCE [LARGE SCALE GENOMIC DNA]</scope>
    <source>
        <strain evidence="16">DTO 134E9</strain>
    </source>
</reference>
<dbReference type="OrthoDB" id="4215474at2759"/>
<comment type="catalytic activity">
    <reaction evidence="1">
        <text>Release of any N-terminal amino acid, including proline, that is linked to proline, even from a dipeptide or tripeptide.</text>
        <dbReference type="EC" id="3.4.11.9"/>
    </reaction>
</comment>
<dbReference type="InterPro" id="IPR029149">
    <property type="entry name" value="Creatin/AminoP/Spt16_N"/>
</dbReference>
<dbReference type="STRING" id="1073089.A0A1L9R5X7"/>
<dbReference type="GO" id="GO:0006508">
    <property type="term" value="P:proteolysis"/>
    <property type="evidence" value="ECO:0007669"/>
    <property type="project" value="UniProtKB-KW"/>
</dbReference>
<evidence type="ECO:0000313" key="16">
    <source>
        <dbReference type="Proteomes" id="UP000184383"/>
    </source>
</evidence>
<organism evidence="15 16">
    <name type="scientific">Aspergillus wentii DTO 134E9</name>
    <dbReference type="NCBI Taxonomy" id="1073089"/>
    <lineage>
        <taxon>Eukaryota</taxon>
        <taxon>Fungi</taxon>
        <taxon>Dikarya</taxon>
        <taxon>Ascomycota</taxon>
        <taxon>Pezizomycotina</taxon>
        <taxon>Eurotiomycetes</taxon>
        <taxon>Eurotiomycetidae</taxon>
        <taxon>Eurotiales</taxon>
        <taxon>Aspergillaceae</taxon>
        <taxon>Aspergillus</taxon>
        <taxon>Aspergillus subgen. Cremei</taxon>
    </lineage>
</organism>
<dbReference type="GO" id="GO:0070006">
    <property type="term" value="F:metalloaminopeptidase activity"/>
    <property type="evidence" value="ECO:0007669"/>
    <property type="project" value="InterPro"/>
</dbReference>
<dbReference type="SMART" id="SM01011">
    <property type="entry name" value="AMP_N"/>
    <property type="match status" value="1"/>
</dbReference>
<dbReference type="InterPro" id="IPR007865">
    <property type="entry name" value="Aminopep_P_N"/>
</dbReference>
<keyword evidence="8" id="KW-0479">Metal-binding</keyword>
<dbReference type="InterPro" id="IPR036005">
    <property type="entry name" value="Creatinase/aminopeptidase-like"/>
</dbReference>
<sequence>MSSCKSLARQWPRYLRRSSPRLRSCNQQLLQQHLQSNRLSLPTRRTYASSISAADLKFGQPLHETHPHILNPGELTPGITALEYAQRRSKLANRLPKGAIAVLAASEVKYRASGIFNEYRQDSNFFYLTGFNEPGALAVIGNDGSGDNHIFHLYVREKDPKAELWDGARSGTRAAMDVFNADESGDIDRIGDILPNIVSGATEVYTDIPAFETGRTSLHKYLYGPSSASEKLKKLVDFRKVKPLRSILNEMRAFKSEDEVLQLRRVGQAAGRAFTESMRQTFTKEKDLTSFLEYQFKVKGCDTSAFVPVVAGGSNALSIHYTRNDDVLRDGDLVLVDGGGEAGTYISDITRTWPVNGKFTGPQRDLYNAVLNVHRTCVALCRESAKLSLDRLHSVAENGLRDQLQQLGFDVSGSAMHALFPHHLGHYIGLDVHDCSGYSRGYDLKAGQCITVEPGIYVPDTDRFPEKFRGIGIRIEDSVCVGDDHPIVLTPEAVKEVCLNSFC</sequence>
<dbReference type="InterPro" id="IPR052433">
    <property type="entry name" value="X-Pro_dipept-like"/>
</dbReference>
<dbReference type="SUPFAM" id="SSF53092">
    <property type="entry name" value="Creatinase/prolidase N-terminal domain"/>
    <property type="match status" value="1"/>
</dbReference>
<dbReference type="AlphaFoldDB" id="A0A1L9R5X7"/>
<dbReference type="GO" id="GO:0030145">
    <property type="term" value="F:manganese ion binding"/>
    <property type="evidence" value="ECO:0007669"/>
    <property type="project" value="InterPro"/>
</dbReference>
<dbReference type="Gene3D" id="3.90.230.10">
    <property type="entry name" value="Creatinase/methionine aminopeptidase superfamily"/>
    <property type="match status" value="1"/>
</dbReference>
<evidence type="ECO:0000256" key="10">
    <source>
        <dbReference type="ARBA" id="ARBA00023049"/>
    </source>
</evidence>
<keyword evidence="11" id="KW-0464">Manganese</keyword>
<name>A0A1L9R5X7_ASPWE</name>
<evidence type="ECO:0000256" key="13">
    <source>
        <dbReference type="ARBA" id="ARBA00032413"/>
    </source>
</evidence>
<evidence type="ECO:0000256" key="5">
    <source>
        <dbReference type="ARBA" id="ARBA00012574"/>
    </source>
</evidence>
<dbReference type="EC" id="3.4.11.9" evidence="5"/>
<dbReference type="Gene3D" id="3.40.350.10">
    <property type="entry name" value="Creatinase/prolidase N-terminal domain"/>
    <property type="match status" value="1"/>
</dbReference>
<feature type="domain" description="Aminopeptidase P N-terminal" evidence="14">
    <location>
        <begin position="79"/>
        <end position="215"/>
    </location>
</feature>